<keyword evidence="3" id="KW-1185">Reference proteome</keyword>
<evidence type="ECO:0000256" key="1">
    <source>
        <dbReference type="SAM" id="SignalP"/>
    </source>
</evidence>
<evidence type="ECO:0000313" key="3">
    <source>
        <dbReference type="Proteomes" id="UP000306102"/>
    </source>
</evidence>
<sequence length="137" mass="15417">MARCNRTMLLRQLLRMITLAEGPCAMRVPEAMLEMQSWHAGSSSSGLQHLASPLASTKIDHRLLPNLLIDGGDAVMARWLQSAGLQHLASPLASTRVEHRLLSNLLMQRHRNLVRRIVVKAPSIEFKDQLLHVTWNN</sequence>
<accession>A0A4S4DPC8</accession>
<dbReference type="Proteomes" id="UP000306102">
    <property type="component" value="Unassembled WGS sequence"/>
</dbReference>
<keyword evidence="1" id="KW-0732">Signal</keyword>
<feature type="chain" id="PRO_5020854552" evidence="1">
    <location>
        <begin position="21"/>
        <end position="137"/>
    </location>
</feature>
<reference evidence="2 3" key="1">
    <citation type="journal article" date="2018" name="Proc. Natl. Acad. Sci. U.S.A.">
        <title>Draft genome sequence of Camellia sinensis var. sinensis provides insights into the evolution of the tea genome and tea quality.</title>
        <authorList>
            <person name="Wei C."/>
            <person name="Yang H."/>
            <person name="Wang S."/>
            <person name="Zhao J."/>
            <person name="Liu C."/>
            <person name="Gao L."/>
            <person name="Xia E."/>
            <person name="Lu Y."/>
            <person name="Tai Y."/>
            <person name="She G."/>
            <person name="Sun J."/>
            <person name="Cao H."/>
            <person name="Tong W."/>
            <person name="Gao Q."/>
            <person name="Li Y."/>
            <person name="Deng W."/>
            <person name="Jiang X."/>
            <person name="Wang W."/>
            <person name="Chen Q."/>
            <person name="Zhang S."/>
            <person name="Li H."/>
            <person name="Wu J."/>
            <person name="Wang P."/>
            <person name="Li P."/>
            <person name="Shi C."/>
            <person name="Zheng F."/>
            <person name="Jian J."/>
            <person name="Huang B."/>
            <person name="Shan D."/>
            <person name="Shi M."/>
            <person name="Fang C."/>
            <person name="Yue Y."/>
            <person name="Li F."/>
            <person name="Li D."/>
            <person name="Wei S."/>
            <person name="Han B."/>
            <person name="Jiang C."/>
            <person name="Yin Y."/>
            <person name="Xia T."/>
            <person name="Zhang Z."/>
            <person name="Bennetzen J.L."/>
            <person name="Zhao S."/>
            <person name="Wan X."/>
        </authorList>
    </citation>
    <scope>NUCLEOTIDE SEQUENCE [LARGE SCALE GENOMIC DNA]</scope>
    <source>
        <strain evidence="3">cv. Shuchazao</strain>
        <tissue evidence="2">Leaf</tissue>
    </source>
</reference>
<feature type="signal peptide" evidence="1">
    <location>
        <begin position="1"/>
        <end position="20"/>
    </location>
</feature>
<dbReference type="AlphaFoldDB" id="A0A4S4DPC8"/>
<organism evidence="2 3">
    <name type="scientific">Camellia sinensis var. sinensis</name>
    <name type="common">China tea</name>
    <dbReference type="NCBI Taxonomy" id="542762"/>
    <lineage>
        <taxon>Eukaryota</taxon>
        <taxon>Viridiplantae</taxon>
        <taxon>Streptophyta</taxon>
        <taxon>Embryophyta</taxon>
        <taxon>Tracheophyta</taxon>
        <taxon>Spermatophyta</taxon>
        <taxon>Magnoliopsida</taxon>
        <taxon>eudicotyledons</taxon>
        <taxon>Gunneridae</taxon>
        <taxon>Pentapetalae</taxon>
        <taxon>asterids</taxon>
        <taxon>Ericales</taxon>
        <taxon>Theaceae</taxon>
        <taxon>Camellia</taxon>
    </lineage>
</organism>
<dbReference type="EMBL" id="SDRB02010692">
    <property type="protein sequence ID" value="THG04918.1"/>
    <property type="molecule type" value="Genomic_DNA"/>
</dbReference>
<protein>
    <submittedName>
        <fullName evidence="2">Uncharacterized protein</fullName>
    </submittedName>
</protein>
<evidence type="ECO:0000313" key="2">
    <source>
        <dbReference type="EMBL" id="THG04918.1"/>
    </source>
</evidence>
<dbReference type="STRING" id="542762.A0A4S4DPC8"/>
<gene>
    <name evidence="2" type="ORF">TEA_005736</name>
</gene>
<comment type="caution">
    <text evidence="2">The sequence shown here is derived from an EMBL/GenBank/DDBJ whole genome shotgun (WGS) entry which is preliminary data.</text>
</comment>
<name>A0A4S4DPC8_CAMSN</name>
<proteinExistence type="predicted"/>